<evidence type="ECO:0000256" key="1">
    <source>
        <dbReference type="SAM" id="MobiDB-lite"/>
    </source>
</evidence>
<name>A0A218V1M6_9PASE</name>
<organism evidence="2 3">
    <name type="scientific">Lonchura striata</name>
    <name type="common">white-rumped munia</name>
    <dbReference type="NCBI Taxonomy" id="40157"/>
    <lineage>
        <taxon>Eukaryota</taxon>
        <taxon>Metazoa</taxon>
        <taxon>Chordata</taxon>
        <taxon>Craniata</taxon>
        <taxon>Vertebrata</taxon>
        <taxon>Euteleostomi</taxon>
        <taxon>Archelosauria</taxon>
        <taxon>Archosauria</taxon>
        <taxon>Dinosauria</taxon>
        <taxon>Saurischia</taxon>
        <taxon>Theropoda</taxon>
        <taxon>Coelurosauria</taxon>
        <taxon>Aves</taxon>
        <taxon>Neognathae</taxon>
        <taxon>Neoaves</taxon>
        <taxon>Telluraves</taxon>
        <taxon>Australaves</taxon>
        <taxon>Passeriformes</taxon>
        <taxon>Passeroidea</taxon>
        <taxon>Estrildidae</taxon>
        <taxon>Estrildinae</taxon>
        <taxon>Lonchura</taxon>
    </lineage>
</organism>
<accession>A0A218V1M6</accession>
<dbReference type="Proteomes" id="UP000197619">
    <property type="component" value="Unassembled WGS sequence"/>
</dbReference>
<protein>
    <submittedName>
        <fullName evidence="2">Uncharacterized protein</fullName>
    </submittedName>
</protein>
<dbReference type="EMBL" id="MUZQ01000074">
    <property type="protein sequence ID" value="OWK59641.1"/>
    <property type="molecule type" value="Genomic_DNA"/>
</dbReference>
<evidence type="ECO:0000313" key="3">
    <source>
        <dbReference type="Proteomes" id="UP000197619"/>
    </source>
</evidence>
<feature type="compositionally biased region" description="Polar residues" evidence="1">
    <location>
        <begin position="12"/>
        <end position="38"/>
    </location>
</feature>
<dbReference type="AlphaFoldDB" id="A0A218V1M6"/>
<feature type="region of interest" description="Disordered" evidence="1">
    <location>
        <begin position="1"/>
        <end position="38"/>
    </location>
</feature>
<sequence length="75" mass="8551">MCLKFPEELGGDNSQNWYQREQQQRRSVLSTDTSGNASDRALSSISTFSLQSYFHELRSSEIKQSYDSQQPVASN</sequence>
<proteinExistence type="predicted"/>
<keyword evidence="3" id="KW-1185">Reference proteome</keyword>
<reference evidence="2 3" key="1">
    <citation type="submission" date="2017-05" db="EMBL/GenBank/DDBJ databases">
        <title>Genome of assembly of the Bengalese finch, Lonchura striata domestica.</title>
        <authorList>
            <person name="Colquitt B.M."/>
            <person name="Brainard M.S."/>
        </authorList>
    </citation>
    <scope>NUCLEOTIDE SEQUENCE [LARGE SCALE GENOMIC DNA]</scope>
    <source>
        <strain evidence="2">White83orange57</strain>
    </source>
</reference>
<evidence type="ECO:0000313" key="2">
    <source>
        <dbReference type="EMBL" id="OWK59641.1"/>
    </source>
</evidence>
<comment type="caution">
    <text evidence="2">The sequence shown here is derived from an EMBL/GenBank/DDBJ whole genome shotgun (WGS) entry which is preliminary data.</text>
</comment>
<gene>
    <name evidence="2" type="ORF">RLOC_00000151</name>
</gene>